<gene>
    <name evidence="2" type="ORF">EH207_13900</name>
</gene>
<dbReference type="RefSeq" id="WP_137714522.1">
    <property type="nucleotide sequence ID" value="NZ_JBHRVE010000003.1"/>
</dbReference>
<dbReference type="SUPFAM" id="SSF48371">
    <property type="entry name" value="ARM repeat"/>
    <property type="match status" value="1"/>
</dbReference>
<dbReference type="NCBIfam" id="NF006608">
    <property type="entry name" value="PRK09169.1-2"/>
    <property type="match status" value="2"/>
</dbReference>
<dbReference type="OrthoDB" id="6005969at2"/>
<feature type="compositionally biased region" description="Basic and acidic residues" evidence="1">
    <location>
        <begin position="22"/>
        <end position="35"/>
    </location>
</feature>
<dbReference type="NCBIfam" id="NF041399">
    <property type="entry name" value="XopAD"/>
    <property type="match status" value="1"/>
</dbReference>
<keyword evidence="3" id="KW-1185">Reference proteome</keyword>
<evidence type="ECO:0000256" key="1">
    <source>
        <dbReference type="SAM" id="MobiDB-lite"/>
    </source>
</evidence>
<dbReference type="Gene3D" id="1.25.10.10">
    <property type="entry name" value="Leucine-rich Repeat Variant"/>
    <property type="match status" value="1"/>
</dbReference>
<accession>A0A4P8QSE4</accession>
<sequence>MKIRNSDRDFDTAHFSASESTSHPRELKRAKREFTEETEPPHLPMGTKRLRPGPQAQIIERRYQATGSTSGDAEHTSRKRRAETSPEQLRSEHHPDLSRPSTEIRWSRALDYPEHNLSHQEASRLKAQRVAQQHELSSFSDAGFPERCFSMANDNVLAQRNHVGRALIFLQSSNDPETNIHWLTRYLVKLGAHQSPPPSPRINHRVMECAELGARYIVQHSDWFKGKPIQLYATMANRLSKHPENPVCMRALARIAGEVLSVRDLRSPNVKSQALLVGAFAKNKDSERCRDAVLSIVGHALQDRRCVFGSQDIHMFLNALSKWSDNRQAEEAACLLAEKIADPHLRLKQKMDATQVANILHAFSKWPQQRVIKDQAVELGGIIVTEPRLRQKLGHKEMGSALHALSQWTGEHWAWKATHSLAKEMRVNRALFNQIGAESLTSCLNALSKWSDKPEMGEFISILAKIVVNDDKMRWSMGAQQVGNTLNALSKWPTEAHVKKAALALADRLTQDGALREQMNAQGVSNVLNALSKWPSATPAAEASLALGDRLAEDEALRAQMSAQGVSNVLNALSKWPEDKHAREAGLSLAVRLTEEGRLRGEMNEQELSITLNALCKWPGDSRTDEVLRALAGRLAGDEALRAQMNAQGISNALNALSKWPEDTQASEAVLSLAEKLTQDGKLRREMNAQNISNALNALSKWPDAEKTKMAALSLTERLAQDGKLRDELNAQNTSNVVNALSKWSGEEQVQNVILPLAERLIKDDKLRNGMTTQNMSITLNALSKWPKLTPVREAADLLIAPLGSNLRPWRDVGIANIAQIANALNALSKDETREIAMLERFSFHLELHPERLKEANLSDISVLFKAYNRLHMQRALRPMALPALARTEALLKSDALRDASLESVATICLGLLPLARSGELQRYRSKTLKTLEALLPVVARKIDAYLRHANSASLSNVLHLRDNNGEACGTRRPALSFYQVLKTYHLVARQWKPTYIEGDRDAIKERQNELKTWVQETLARTQDAISADLQDMSWNLIAQIEAGDNLYDALDMHIDRDAAAIAARHPPITFDLADIREQLRTPPGRPVVPPAGMGATWHIIVDINGQEVKKADGDSDGPPPYSFYTRLTNQPLVEVQLPGELSSFMLSRTFTYQNEPWRFDLFGGSRLQKARRNTVSDILEHRETAKSQLPAIRYADTMPGSDFMRLVEKLSPQREDWSRMQRALLEMVPADHVIEGTLRLGWCADVPGPQHPFKLTSPSGERLALCPNDGCGFLKWEVAQRIPVVKAHMEAWAASQTGQVNEAQRTLLKSQEVHPNSVPPQAMMHYPRSDAVRAEAYEALQNKLAGMLGKKKAQQPTTSQSQPHNQMIGLQTLYHMLVSSGYEGRRVRAVPSADDRLYLPTINMPGFQRPTCDVLLGKPPYDKENLQAISADKVITPVDGNATARFLDQCFSIQYSYTGFNDDADEDTEMLHSKGMLIIPPPGYWSPDHAEQDMVCSREDLKILSRWKMRRDRGSLPDQMLSTGNLRVKDTLIPGRLGALPIPEMRKRNMDTDGDEAYVYMGYPALTTHIREVMAERTQRRGAEKSFKPEKTATAAIDDQGRYHFGRSREIMNEQIGSKLLGRASTLANRFLAQPDDLREKMAHTMMFGVYDGIERSLRNGLRQWLAGENDAQALKSLRAQALSATDRAHLPEAREAAKLLHYLTLQLGGPGDKSPPEISSELAIAMPRLAIAYAQATDTPSRINAILDNYPVCRISHEQFPNGQPGLVSGEPELTIRNLFTLAVKIGTDALKSDTGVRLFTKVIDSCEMTERGFHDRIRDVPYSKKTARELRDGHFDPEQAKKTLASIPTLAASVMEVGVEMLQQEGLVKAAPTLQDQAQSLSLKALRETSLSLHNQARQAEPGMTLMLQRLLPAGAYLAGLDHCVKSVSSLEDKVKRLYAEHQQNLSQAASLVNDMLRYSIVLPDTSFADGYRKVLATLEGEGHELLKCKNYFARWNSPFKAINVHLRGPDNGLNWEIQFHTAESFPLKERYHDLYKQQSRLSFQGTSSSVVRSQLNEAVRACRNVTIPAGCEDINDWRAQ</sequence>
<dbReference type="InterPro" id="IPR016024">
    <property type="entry name" value="ARM-type_fold"/>
</dbReference>
<dbReference type="InterPro" id="IPR011989">
    <property type="entry name" value="ARM-like"/>
</dbReference>
<protein>
    <submittedName>
        <fullName evidence="2">Type III effector protein (Skwp5)</fullName>
    </submittedName>
</protein>
<proteinExistence type="predicted"/>
<dbReference type="EMBL" id="CP034035">
    <property type="protein sequence ID" value="QCR09516.1"/>
    <property type="molecule type" value="Genomic_DNA"/>
</dbReference>
<reference evidence="2 3" key="1">
    <citation type="submission" date="2018-11" db="EMBL/GenBank/DDBJ databases">
        <title>Genome sequences of Brenneria nigrifluens and Brenneria rubrifaciens.</title>
        <authorList>
            <person name="Poret-Peterson A.T."/>
            <person name="McClean A.E."/>
            <person name="Kluepfel D.A."/>
        </authorList>
    </citation>
    <scope>NUCLEOTIDE SEQUENCE [LARGE SCALE GENOMIC DNA]</scope>
    <source>
        <strain evidence="2 3">6D370</strain>
    </source>
</reference>
<evidence type="ECO:0000313" key="2">
    <source>
        <dbReference type="EMBL" id="QCR09516.1"/>
    </source>
</evidence>
<evidence type="ECO:0000313" key="3">
    <source>
        <dbReference type="Proteomes" id="UP000299580"/>
    </source>
</evidence>
<dbReference type="Proteomes" id="UP000299580">
    <property type="component" value="Chromosome"/>
</dbReference>
<dbReference type="KEGG" id="brb:EH207_13900"/>
<organism evidence="2 3">
    <name type="scientific">Brenneria rubrifaciens</name>
    <dbReference type="NCBI Taxonomy" id="55213"/>
    <lineage>
        <taxon>Bacteria</taxon>
        <taxon>Pseudomonadati</taxon>
        <taxon>Pseudomonadota</taxon>
        <taxon>Gammaproteobacteria</taxon>
        <taxon>Enterobacterales</taxon>
        <taxon>Pectobacteriaceae</taxon>
        <taxon>Brenneria</taxon>
    </lineage>
</organism>
<feature type="region of interest" description="Disordered" evidence="1">
    <location>
        <begin position="1"/>
        <end position="102"/>
    </location>
</feature>
<feature type="compositionally biased region" description="Basic and acidic residues" evidence="1">
    <location>
        <begin position="1"/>
        <end position="12"/>
    </location>
</feature>
<name>A0A4P8QSE4_9GAMM</name>